<dbReference type="EMBL" id="JAHRIQ010036058">
    <property type="protein sequence ID" value="MEQ2232788.1"/>
    <property type="molecule type" value="Genomic_DNA"/>
</dbReference>
<dbReference type="Proteomes" id="UP001482620">
    <property type="component" value="Unassembled WGS sequence"/>
</dbReference>
<proteinExistence type="predicted"/>
<gene>
    <name evidence="1" type="ORF">ILYODFUR_015071</name>
</gene>
<sequence>MEYFYVVIFTKAPTDMLESCFSRGLRYSFQEKETSNKRLKQRRPNLADDAGEGFSIFLVSAPEMLLAVASVSFRLSKRLPGALSDTRLLCHLTRKEKKEVGVGRSELWRAKRGLTLDFPPSRLYFPPGMRDFQK</sequence>
<accession>A0ABV0TIT8</accession>
<name>A0ABV0TIT8_9TELE</name>
<comment type="caution">
    <text evidence="1">The sequence shown here is derived from an EMBL/GenBank/DDBJ whole genome shotgun (WGS) entry which is preliminary data.</text>
</comment>
<keyword evidence="2" id="KW-1185">Reference proteome</keyword>
<evidence type="ECO:0000313" key="1">
    <source>
        <dbReference type="EMBL" id="MEQ2232788.1"/>
    </source>
</evidence>
<reference evidence="1 2" key="1">
    <citation type="submission" date="2021-06" db="EMBL/GenBank/DDBJ databases">
        <authorList>
            <person name="Palmer J.M."/>
        </authorList>
    </citation>
    <scope>NUCLEOTIDE SEQUENCE [LARGE SCALE GENOMIC DNA]</scope>
    <source>
        <strain evidence="2">if_2019</strain>
        <tissue evidence="1">Muscle</tissue>
    </source>
</reference>
<evidence type="ECO:0000313" key="2">
    <source>
        <dbReference type="Proteomes" id="UP001482620"/>
    </source>
</evidence>
<protein>
    <submittedName>
        <fullName evidence="1">Uncharacterized protein</fullName>
    </submittedName>
</protein>
<organism evidence="1 2">
    <name type="scientific">Ilyodon furcidens</name>
    <name type="common">goldbreast splitfin</name>
    <dbReference type="NCBI Taxonomy" id="33524"/>
    <lineage>
        <taxon>Eukaryota</taxon>
        <taxon>Metazoa</taxon>
        <taxon>Chordata</taxon>
        <taxon>Craniata</taxon>
        <taxon>Vertebrata</taxon>
        <taxon>Euteleostomi</taxon>
        <taxon>Actinopterygii</taxon>
        <taxon>Neopterygii</taxon>
        <taxon>Teleostei</taxon>
        <taxon>Neoteleostei</taxon>
        <taxon>Acanthomorphata</taxon>
        <taxon>Ovalentaria</taxon>
        <taxon>Atherinomorphae</taxon>
        <taxon>Cyprinodontiformes</taxon>
        <taxon>Goodeidae</taxon>
        <taxon>Ilyodon</taxon>
    </lineage>
</organism>